<comment type="caution">
    <text evidence="2">The sequence shown here is derived from an EMBL/GenBank/DDBJ whole genome shotgun (WGS) entry which is preliminary data.</text>
</comment>
<dbReference type="GO" id="GO:0032259">
    <property type="term" value="P:methylation"/>
    <property type="evidence" value="ECO:0007669"/>
    <property type="project" value="UniProtKB-KW"/>
</dbReference>
<dbReference type="InterPro" id="IPR029063">
    <property type="entry name" value="SAM-dependent_MTases_sf"/>
</dbReference>
<keyword evidence="2" id="KW-0808">Transferase</keyword>
<protein>
    <submittedName>
        <fullName evidence="2">Site-specific DNA-cytosine methylase</fullName>
    </submittedName>
</protein>
<feature type="region of interest" description="Disordered" evidence="1">
    <location>
        <begin position="1"/>
        <end position="52"/>
    </location>
</feature>
<proteinExistence type="predicted"/>
<reference evidence="2 3" key="1">
    <citation type="submission" date="2020-05" db="EMBL/GenBank/DDBJ databases">
        <title>Genomic Encyclopedia of Type Strains, Phase III (KMG-III): the genomes of soil and plant-associated and newly described type strains.</title>
        <authorList>
            <person name="Whitman W."/>
        </authorList>
    </citation>
    <scope>NUCLEOTIDE SEQUENCE [LARGE SCALE GENOMIC DNA]</scope>
    <source>
        <strain evidence="2 3">KCTC 19046</strain>
    </source>
</reference>
<evidence type="ECO:0000313" key="2">
    <source>
        <dbReference type="EMBL" id="NOV98191.1"/>
    </source>
</evidence>
<dbReference type="RefSeq" id="WP_246256697.1">
    <property type="nucleotide sequence ID" value="NZ_BAAAML010000012.1"/>
</dbReference>
<dbReference type="Proteomes" id="UP000757540">
    <property type="component" value="Unassembled WGS sequence"/>
</dbReference>
<keyword evidence="2" id="KW-0489">Methyltransferase</keyword>
<feature type="compositionally biased region" description="Basic and acidic residues" evidence="1">
    <location>
        <begin position="10"/>
        <end position="21"/>
    </location>
</feature>
<dbReference type="SUPFAM" id="SSF53335">
    <property type="entry name" value="S-adenosyl-L-methionine-dependent methyltransferases"/>
    <property type="match status" value="1"/>
</dbReference>
<organism evidence="2 3">
    <name type="scientific">Isoptericola halotolerans</name>
    <dbReference type="NCBI Taxonomy" id="300560"/>
    <lineage>
        <taxon>Bacteria</taxon>
        <taxon>Bacillati</taxon>
        <taxon>Actinomycetota</taxon>
        <taxon>Actinomycetes</taxon>
        <taxon>Micrococcales</taxon>
        <taxon>Promicromonosporaceae</taxon>
        <taxon>Isoptericola</taxon>
    </lineage>
</organism>
<evidence type="ECO:0000256" key="1">
    <source>
        <dbReference type="SAM" id="MobiDB-lite"/>
    </source>
</evidence>
<dbReference type="EMBL" id="JABEZU010000003">
    <property type="protein sequence ID" value="NOV98191.1"/>
    <property type="molecule type" value="Genomic_DNA"/>
</dbReference>
<evidence type="ECO:0000313" key="3">
    <source>
        <dbReference type="Proteomes" id="UP000757540"/>
    </source>
</evidence>
<sequence length="184" mass="19649">MTLLPTPTTRDGKGRNQRGDDTCLPGALLPTPRATDGTKGGPNQRGSSGDLMLPSAVRLMPTPRATHWAKTSERARVEYGSSDSLPDLVDKRTFGQYADAIARWEPVVGRPAPAPTEPTGKGGVHRLSPRFVEWMMGLPDGWVTDVGLSRSEQLKALGNGVVPQQAEAALGHMLTVRSLEAVTS</sequence>
<name>A0ABX2A927_9MICO</name>
<accession>A0ABX2A927</accession>
<keyword evidence="3" id="KW-1185">Reference proteome</keyword>
<dbReference type="GO" id="GO:0008168">
    <property type="term" value="F:methyltransferase activity"/>
    <property type="evidence" value="ECO:0007669"/>
    <property type="project" value="UniProtKB-KW"/>
</dbReference>
<gene>
    <name evidence="2" type="ORF">HDG69_002776</name>
</gene>